<gene>
    <name evidence="1" type="ORF">Cgig2_004873</name>
</gene>
<protein>
    <submittedName>
        <fullName evidence="1">Uncharacterized protein</fullName>
    </submittedName>
</protein>
<reference evidence="1" key="1">
    <citation type="submission" date="2022-04" db="EMBL/GenBank/DDBJ databases">
        <title>Carnegiea gigantea Genome sequencing and assembly v2.</title>
        <authorList>
            <person name="Copetti D."/>
            <person name="Sanderson M.J."/>
            <person name="Burquez A."/>
            <person name="Wojciechowski M.F."/>
        </authorList>
    </citation>
    <scope>NUCLEOTIDE SEQUENCE</scope>
    <source>
        <strain evidence="1">SGP5-SGP5p</strain>
        <tissue evidence="1">Aerial part</tissue>
    </source>
</reference>
<keyword evidence="2" id="KW-1185">Reference proteome</keyword>
<evidence type="ECO:0000313" key="1">
    <source>
        <dbReference type="EMBL" id="KAJ8433135.1"/>
    </source>
</evidence>
<dbReference type="Proteomes" id="UP001153076">
    <property type="component" value="Unassembled WGS sequence"/>
</dbReference>
<proteinExistence type="predicted"/>
<dbReference type="AlphaFoldDB" id="A0A9Q1JYE3"/>
<sequence length="426" mass="49507">MNVKFFKNTRDFSSCRIAGKVSKRKSYNLINLVANHTDITIKWHDGGDEWRFIGIYGFPETHNKLKTCDLILDLNRHSSLHWLIGGPMKPQTTLDAFNDTLSVYDLVDLGFMVTHGGMDKRTRVRWKSARIELSALFPNARVTHIDDDFSDHLPFQQKKNQREHFEHFWALDDRCEEVFSKAWEPITSADSILHCMEKIKCCMTELSAWSYSTFGNIQHEIHKCRTLLKSTSYASARKAIFEEISQLRKQEDVLWSQQSRMEFHKFGNYNSAWFHRKANMRRAANQITKLKDIDGQSYREAHDLERIIVAYFGDTFYAQTGPVALSTPATLRDASIRLSRSSRKGHVVGDGWSLSVWDSKWVPRPCSFKVITPPNPLTRLFWFGDLIDRDQGVWNQHMIKSISYQVDADIILSIPLCTSWFRDKLT</sequence>
<organism evidence="1 2">
    <name type="scientific">Carnegiea gigantea</name>
    <dbReference type="NCBI Taxonomy" id="171969"/>
    <lineage>
        <taxon>Eukaryota</taxon>
        <taxon>Viridiplantae</taxon>
        <taxon>Streptophyta</taxon>
        <taxon>Embryophyta</taxon>
        <taxon>Tracheophyta</taxon>
        <taxon>Spermatophyta</taxon>
        <taxon>Magnoliopsida</taxon>
        <taxon>eudicotyledons</taxon>
        <taxon>Gunneridae</taxon>
        <taxon>Pentapetalae</taxon>
        <taxon>Caryophyllales</taxon>
        <taxon>Cactineae</taxon>
        <taxon>Cactaceae</taxon>
        <taxon>Cactoideae</taxon>
        <taxon>Echinocereeae</taxon>
        <taxon>Carnegiea</taxon>
    </lineage>
</organism>
<dbReference type="OrthoDB" id="1736084at2759"/>
<comment type="caution">
    <text evidence="1">The sequence shown here is derived from an EMBL/GenBank/DDBJ whole genome shotgun (WGS) entry which is preliminary data.</text>
</comment>
<evidence type="ECO:0000313" key="2">
    <source>
        <dbReference type="Proteomes" id="UP001153076"/>
    </source>
</evidence>
<name>A0A9Q1JYE3_9CARY</name>
<dbReference type="EMBL" id="JAKOGI010000558">
    <property type="protein sequence ID" value="KAJ8433135.1"/>
    <property type="molecule type" value="Genomic_DNA"/>
</dbReference>
<accession>A0A9Q1JYE3</accession>